<dbReference type="Proteomes" id="UP001649230">
    <property type="component" value="Chromosome"/>
</dbReference>
<sequence>MIRFRDNYYAIKEELEALEKKQEDSAYNYMAYNAQKADDFMKYIRENVYFLLHISNAEPFDEFINLNKNKTRFVISDRIKANLIIDSKEIAKKDEVLHLFRDLSEVLFLKQDIWDLVKQGYCEATLPEDEKREKDKHYPDENRLKLLCCERYGSDKYDVSSTLGYQYEKELALLKQYRNILVVLSSDISKNSWNSYNAFNCLYKLDTIVNNKQDEKNALRFFGMLKNNHSKYLEEYLLKTCSEMKEAFAQACFIESQLGDEKLSLDYVDALKSIREEFNEEGQQNWLYNGTAEFETFRQIYFTYIEDKYHHQGALSWNR</sequence>
<gene>
    <name evidence="1" type="ORF">L0M14_00285</name>
</gene>
<protein>
    <submittedName>
        <fullName evidence="1">Uncharacterized protein</fullName>
    </submittedName>
</protein>
<accession>A0ABY3SIA2</accession>
<keyword evidence="2" id="KW-1185">Reference proteome</keyword>
<proteinExistence type="predicted"/>
<reference evidence="1 2" key="1">
    <citation type="journal article" date="2024" name="Int. J. Syst. Evol. Microbiol.">
        <title>Paenibacillus hexagrammi sp. nov., a novel bacterium isolated from the gut content of Hexagrammos agrammus.</title>
        <authorList>
            <person name="Jung H.K."/>
            <person name="Kim D.G."/>
            <person name="Zin H."/>
            <person name="Park J."/>
            <person name="Jung H."/>
            <person name="Kim Y.O."/>
            <person name="Kong H.J."/>
            <person name="Kim J.W."/>
            <person name="Kim Y.S."/>
        </authorList>
    </citation>
    <scope>NUCLEOTIDE SEQUENCE [LARGE SCALE GENOMIC DNA]</scope>
    <source>
        <strain evidence="1 2">YPD9-1</strain>
    </source>
</reference>
<dbReference type="RefSeq" id="WP_235120137.1">
    <property type="nucleotide sequence ID" value="NZ_CP090978.1"/>
</dbReference>
<dbReference type="EMBL" id="CP090978">
    <property type="protein sequence ID" value="UJF33743.1"/>
    <property type="molecule type" value="Genomic_DNA"/>
</dbReference>
<name>A0ABY3SIA2_9BACL</name>
<organism evidence="1 2">
    <name type="scientific">Paenibacillus hexagrammi</name>
    <dbReference type="NCBI Taxonomy" id="2908839"/>
    <lineage>
        <taxon>Bacteria</taxon>
        <taxon>Bacillati</taxon>
        <taxon>Bacillota</taxon>
        <taxon>Bacilli</taxon>
        <taxon>Bacillales</taxon>
        <taxon>Paenibacillaceae</taxon>
        <taxon>Paenibacillus</taxon>
    </lineage>
</organism>
<evidence type="ECO:0000313" key="1">
    <source>
        <dbReference type="EMBL" id="UJF33743.1"/>
    </source>
</evidence>
<evidence type="ECO:0000313" key="2">
    <source>
        <dbReference type="Proteomes" id="UP001649230"/>
    </source>
</evidence>